<gene>
    <name evidence="5" type="ORF">METZ01_LOCUS83652</name>
</gene>
<dbReference type="AlphaFoldDB" id="A0A381UT41"/>
<dbReference type="Gene3D" id="2.60.40.1120">
    <property type="entry name" value="Carboxypeptidase-like, regulatory domain"/>
    <property type="match status" value="1"/>
</dbReference>
<keyword evidence="3" id="KW-0998">Cell outer membrane</keyword>
<sequence>MGVLLAEPAQAQDQFDVAGVIADSMGARLDGAMVVALVRQDSVLTQFALTGGNGAFRLRRLSPGEYILQVSLVGYQTVRQDFSVSNADVDAGTVSLDVLALEVDPLVVSVEQIPFVTRRDTLDYNILAFPTRPNASVEELLRRLPGIEVESDGSIRAQGQDVENVLVDGKEFFASDPKIATQNLPADAIERVQVYERKSDMAEFTGISDGDEETTINLVLKEGAKDGYFGNATGGLGADVSAYEALGPRSDDRARYDGTFNINRFSSTTQLAAVANLNNVNARAPGFTETFNLGLNANHDFAARSWIRSSYSLGNSDNLLNSTLQQQQLLGSQVSSLIDQTSSQTIDDLTHNLNVNAQHTFADGHDLRLRANLNAGSPALNNTNFRETQTASGLTQNTAATSYVVDEDNIGGDARLTWRKRISESGRSIVAEGSANLNEPDMAGLLSSTTGLYSPPGGTVTYNEILQQQSRFGRTLRHSLRLSLTEPLGPGRVLEIFGQRNVIAEDQTKSVYDLESGTPISNNPLSSEFETTYTYLRGGLRFNRNTPDKRFMLGLQVQNSNLDNNVLDQDVQFTNGYTHLLPSANFRVQFDQGESLDLRYTTSTREPTMTELQPYVTNTDPLNVYVGNPNLTPEYTHALNTEYRLFDQFSFLNLFTFLRGTYTKDDIVMSRTVDAQARQVTTPVNAARGWSTTGGANLGTPIRRIGARLSLEYNVTYSKGYEFVNSAENVARLLQNTIVVGLENRDKDVFDIRAGGR</sequence>
<dbReference type="Pfam" id="PF14905">
    <property type="entry name" value="OMP_b-brl_3"/>
    <property type="match status" value="1"/>
</dbReference>
<dbReference type="GO" id="GO:0030246">
    <property type="term" value="F:carbohydrate binding"/>
    <property type="evidence" value="ECO:0007669"/>
    <property type="project" value="InterPro"/>
</dbReference>
<dbReference type="InterPro" id="IPR041700">
    <property type="entry name" value="OMP_b-brl_3"/>
</dbReference>
<dbReference type="SUPFAM" id="SSF49452">
    <property type="entry name" value="Starch-binding domain-like"/>
    <property type="match status" value="1"/>
</dbReference>
<proteinExistence type="predicted"/>
<reference evidence="5" key="1">
    <citation type="submission" date="2018-05" db="EMBL/GenBank/DDBJ databases">
        <authorList>
            <person name="Lanie J.A."/>
            <person name="Ng W.-L."/>
            <person name="Kazmierczak K.M."/>
            <person name="Andrzejewski T.M."/>
            <person name="Davidsen T.M."/>
            <person name="Wayne K.J."/>
            <person name="Tettelin H."/>
            <person name="Glass J.I."/>
            <person name="Rusch D."/>
            <person name="Podicherti R."/>
            <person name="Tsui H.-C.T."/>
            <person name="Winkler M.E."/>
        </authorList>
    </citation>
    <scope>NUCLEOTIDE SEQUENCE</scope>
</reference>
<dbReference type="GO" id="GO:0009279">
    <property type="term" value="C:cell outer membrane"/>
    <property type="evidence" value="ECO:0007669"/>
    <property type="project" value="UniProtKB-SubCell"/>
</dbReference>
<evidence type="ECO:0000313" key="5">
    <source>
        <dbReference type="EMBL" id="SVA30798.1"/>
    </source>
</evidence>
<dbReference type="Pfam" id="PF13620">
    <property type="entry name" value="CarboxypepD_reg"/>
    <property type="match status" value="1"/>
</dbReference>
<organism evidence="5">
    <name type="scientific">marine metagenome</name>
    <dbReference type="NCBI Taxonomy" id="408172"/>
    <lineage>
        <taxon>unclassified sequences</taxon>
        <taxon>metagenomes</taxon>
        <taxon>ecological metagenomes</taxon>
    </lineage>
</organism>
<keyword evidence="2" id="KW-0472">Membrane</keyword>
<dbReference type="SUPFAM" id="SSF56935">
    <property type="entry name" value="Porins"/>
    <property type="match status" value="1"/>
</dbReference>
<feature type="non-terminal residue" evidence="5">
    <location>
        <position position="757"/>
    </location>
</feature>
<dbReference type="Gene3D" id="2.40.170.20">
    <property type="entry name" value="TonB-dependent receptor, beta-barrel domain"/>
    <property type="match status" value="1"/>
</dbReference>
<name>A0A381UT41_9ZZZZ</name>
<dbReference type="InterPro" id="IPR036942">
    <property type="entry name" value="Beta-barrel_TonB_sf"/>
</dbReference>
<dbReference type="InterPro" id="IPR037066">
    <property type="entry name" value="Plug_dom_sf"/>
</dbReference>
<evidence type="ECO:0000256" key="3">
    <source>
        <dbReference type="ARBA" id="ARBA00023237"/>
    </source>
</evidence>
<accession>A0A381UT41</accession>
<dbReference type="InterPro" id="IPR013784">
    <property type="entry name" value="Carb-bd-like_fold"/>
</dbReference>
<evidence type="ECO:0000256" key="1">
    <source>
        <dbReference type="ARBA" id="ARBA00004442"/>
    </source>
</evidence>
<feature type="domain" description="Outer membrane protein beta-barrel" evidence="4">
    <location>
        <begin position="450"/>
        <end position="719"/>
    </location>
</feature>
<evidence type="ECO:0000256" key="2">
    <source>
        <dbReference type="ARBA" id="ARBA00023136"/>
    </source>
</evidence>
<dbReference type="Gene3D" id="2.170.130.10">
    <property type="entry name" value="TonB-dependent receptor, plug domain"/>
    <property type="match status" value="1"/>
</dbReference>
<evidence type="ECO:0000259" key="4">
    <source>
        <dbReference type="Pfam" id="PF14905"/>
    </source>
</evidence>
<protein>
    <recommendedName>
        <fullName evidence="4">Outer membrane protein beta-barrel domain-containing protein</fullName>
    </recommendedName>
</protein>
<dbReference type="EMBL" id="UINC01006988">
    <property type="protein sequence ID" value="SVA30798.1"/>
    <property type="molecule type" value="Genomic_DNA"/>
</dbReference>
<comment type="subcellular location">
    <subcellularLocation>
        <location evidence="1">Cell outer membrane</location>
    </subcellularLocation>
</comment>